<proteinExistence type="predicted"/>
<organism evidence="1">
    <name type="scientific">Planktothricoides sp. SpSt-374</name>
    <dbReference type="NCBI Taxonomy" id="2282167"/>
    <lineage>
        <taxon>Bacteria</taxon>
        <taxon>Bacillati</taxon>
        <taxon>Cyanobacteriota</taxon>
        <taxon>Cyanophyceae</taxon>
        <taxon>Oscillatoriophycideae</taxon>
        <taxon>Oscillatoriales</taxon>
        <taxon>Oscillatoriaceae</taxon>
        <taxon>Planktothricoides</taxon>
    </lineage>
</organism>
<dbReference type="EMBL" id="DSPX01000126">
    <property type="protein sequence ID" value="HGG01474.1"/>
    <property type="molecule type" value="Genomic_DNA"/>
</dbReference>
<sequence>MTGILSYCSVLAIGCCTQPGILAPPEANHPQPPEPIECCRNERRPRLRHASIAPAIPPRTEGSLSLIDILLYLKPWRIVTLRHTTTAPDSL</sequence>
<comment type="caution">
    <text evidence="1">The sequence shown here is derived from an EMBL/GenBank/DDBJ whole genome shotgun (WGS) entry which is preliminary data.</text>
</comment>
<evidence type="ECO:0000313" key="1">
    <source>
        <dbReference type="EMBL" id="HGG01474.1"/>
    </source>
</evidence>
<accession>A0A7C3VHB7</accession>
<protein>
    <submittedName>
        <fullName evidence="1">Uncharacterized protein</fullName>
    </submittedName>
</protein>
<name>A0A7C3VHB7_9CYAN</name>
<reference evidence="1" key="1">
    <citation type="journal article" date="2020" name="mSystems">
        <title>Genome- and Community-Level Interaction Insights into Carbon Utilization and Element Cycling Functions of Hydrothermarchaeota in Hydrothermal Sediment.</title>
        <authorList>
            <person name="Zhou Z."/>
            <person name="Liu Y."/>
            <person name="Xu W."/>
            <person name="Pan J."/>
            <person name="Luo Z.H."/>
            <person name="Li M."/>
        </authorList>
    </citation>
    <scope>NUCLEOTIDE SEQUENCE [LARGE SCALE GENOMIC DNA]</scope>
    <source>
        <strain evidence="1">SpSt-374</strain>
    </source>
</reference>
<gene>
    <name evidence="1" type="ORF">ENR15_12700</name>
</gene>
<dbReference type="AlphaFoldDB" id="A0A7C3VHB7"/>